<dbReference type="Proteomes" id="UP000275024">
    <property type="component" value="Unassembled WGS sequence"/>
</dbReference>
<dbReference type="Proteomes" id="UP000268652">
    <property type="component" value="Unassembled WGS sequence"/>
</dbReference>
<accession>A0A3A9VS48</accession>
<evidence type="ECO:0000313" key="2">
    <source>
        <dbReference type="EMBL" id="RKN03911.1"/>
    </source>
</evidence>
<sequence>MLRTVNRVLMALLGLLLIGVGLVALAAALDLPRRWGLWLPSGFSWRAPHDVLLTHTDRTRFAHLGWWWPVVIGGLSVLMLLSLWWLLAQIRRPRLAEILIDSGDGAGAVLRGRAVEEVLAAEAETFPGVDRARVSLTGRRNAPRVRVGLLLTPQAHPAEVVRRLHEEAVDHARTSAGLPALPTETHLRPSRHTVERVS</sequence>
<evidence type="ECO:0000256" key="1">
    <source>
        <dbReference type="SAM" id="Phobius"/>
    </source>
</evidence>
<dbReference type="EMBL" id="RBDY01000041">
    <property type="protein sequence ID" value="RKN14149.1"/>
    <property type="molecule type" value="Genomic_DNA"/>
</dbReference>
<dbReference type="EMBL" id="RBDX01000042">
    <property type="protein sequence ID" value="RKN03911.1"/>
    <property type="molecule type" value="Genomic_DNA"/>
</dbReference>
<dbReference type="AlphaFoldDB" id="A0A3A9VS48"/>
<keyword evidence="1" id="KW-1133">Transmembrane helix</keyword>
<protein>
    <submittedName>
        <fullName evidence="2">Alkaline shock response membrane anchor protein AmaP</fullName>
    </submittedName>
</protein>
<feature type="transmembrane region" description="Helical" evidence="1">
    <location>
        <begin position="66"/>
        <end position="87"/>
    </location>
</feature>
<organism evidence="2 5">
    <name type="scientific">Streptomyces radicis</name>
    <dbReference type="NCBI Taxonomy" id="1750517"/>
    <lineage>
        <taxon>Bacteria</taxon>
        <taxon>Bacillati</taxon>
        <taxon>Actinomycetota</taxon>
        <taxon>Actinomycetes</taxon>
        <taxon>Kitasatosporales</taxon>
        <taxon>Streptomycetaceae</taxon>
        <taxon>Streptomyces</taxon>
    </lineage>
</organism>
<comment type="caution">
    <text evidence="2">The sequence shown here is derived from an EMBL/GenBank/DDBJ whole genome shotgun (WGS) entry which is preliminary data.</text>
</comment>
<dbReference type="NCBIfam" id="NF033218">
    <property type="entry name" value="anchor_AmaP"/>
    <property type="match status" value="1"/>
</dbReference>
<evidence type="ECO:0000313" key="4">
    <source>
        <dbReference type="Proteomes" id="UP000268652"/>
    </source>
</evidence>
<keyword evidence="4" id="KW-1185">Reference proteome</keyword>
<evidence type="ECO:0000313" key="5">
    <source>
        <dbReference type="Proteomes" id="UP000275024"/>
    </source>
</evidence>
<reference evidence="4 5" key="1">
    <citation type="submission" date="2018-09" db="EMBL/GenBank/DDBJ databases">
        <title>Streptomyces sp. nov. DS1-2, an endophytic actinomycete isolated from roots of Dendrobium scabrilingue.</title>
        <authorList>
            <person name="Kuncharoen N."/>
            <person name="Kudo T."/>
            <person name="Ohkuma M."/>
            <person name="Yuki M."/>
            <person name="Tanasupawat S."/>
        </authorList>
    </citation>
    <scope>NUCLEOTIDE SEQUENCE [LARGE SCALE GENOMIC DNA]</scope>
    <source>
        <strain evidence="2 5">AZ1-7</strain>
        <strain evidence="3 4">DS1-2</strain>
    </source>
</reference>
<dbReference type="RefSeq" id="WP_120700384.1">
    <property type="nucleotide sequence ID" value="NZ_RBDX01000042.1"/>
</dbReference>
<keyword evidence="1" id="KW-0472">Membrane</keyword>
<proteinExistence type="predicted"/>
<dbReference type="OrthoDB" id="4350374at2"/>
<name>A0A3A9VS48_9ACTN</name>
<keyword evidence="1" id="KW-0812">Transmembrane</keyword>
<gene>
    <name evidence="2" type="primary">amaP</name>
    <name evidence="3" type="ORF">D7318_29930</name>
    <name evidence="2" type="ORF">D7319_30155</name>
</gene>
<evidence type="ECO:0000313" key="3">
    <source>
        <dbReference type="EMBL" id="RKN14149.1"/>
    </source>
</evidence>